<dbReference type="EMBL" id="JAANIU010012020">
    <property type="protein sequence ID" value="KAG1530686.1"/>
    <property type="molecule type" value="Genomic_DNA"/>
</dbReference>
<sequence length="112" mass="11928">MASANPPRTQSSEAPSSPGTFRPRLEMKTPGSGLCAWRGPGMFSVISAYQKKSCSKSGTLRITSTYTDVIFATSQFLDSRPTPIRTPSSVAATSASRPTRSVLSTPTKMARP</sequence>
<feature type="compositionally biased region" description="Polar residues" evidence="1">
    <location>
        <begin position="85"/>
        <end position="112"/>
    </location>
</feature>
<evidence type="ECO:0000313" key="3">
    <source>
        <dbReference type="Proteomes" id="UP000740926"/>
    </source>
</evidence>
<evidence type="ECO:0000313" key="2">
    <source>
        <dbReference type="EMBL" id="KAG1530686.1"/>
    </source>
</evidence>
<dbReference type="Proteomes" id="UP000740926">
    <property type="component" value="Unassembled WGS sequence"/>
</dbReference>
<proteinExistence type="predicted"/>
<accession>A0A9P6XQT6</accession>
<evidence type="ECO:0000256" key="1">
    <source>
        <dbReference type="SAM" id="MobiDB-lite"/>
    </source>
</evidence>
<dbReference type="AlphaFoldDB" id="A0A9P6XQT6"/>
<comment type="caution">
    <text evidence="2">The sequence shown here is derived from an EMBL/GenBank/DDBJ whole genome shotgun (WGS) entry which is preliminary data.</text>
</comment>
<organism evidence="2 3">
    <name type="scientific">Rhizopus delemar</name>
    <dbReference type="NCBI Taxonomy" id="936053"/>
    <lineage>
        <taxon>Eukaryota</taxon>
        <taxon>Fungi</taxon>
        <taxon>Fungi incertae sedis</taxon>
        <taxon>Mucoromycota</taxon>
        <taxon>Mucoromycotina</taxon>
        <taxon>Mucoromycetes</taxon>
        <taxon>Mucorales</taxon>
        <taxon>Mucorineae</taxon>
        <taxon>Rhizopodaceae</taxon>
        <taxon>Rhizopus</taxon>
    </lineage>
</organism>
<feature type="region of interest" description="Disordered" evidence="1">
    <location>
        <begin position="80"/>
        <end position="112"/>
    </location>
</feature>
<reference evidence="2 3" key="1">
    <citation type="journal article" date="2020" name="Microb. Genom.">
        <title>Genetic diversity of clinical and environmental Mucorales isolates obtained from an investigation of mucormycosis cases among solid organ transplant recipients.</title>
        <authorList>
            <person name="Nguyen M.H."/>
            <person name="Kaul D."/>
            <person name="Muto C."/>
            <person name="Cheng S.J."/>
            <person name="Richter R.A."/>
            <person name="Bruno V.M."/>
            <person name="Liu G."/>
            <person name="Beyhan S."/>
            <person name="Sundermann A.J."/>
            <person name="Mounaud S."/>
            <person name="Pasculle A.W."/>
            <person name="Nierman W.C."/>
            <person name="Driscoll E."/>
            <person name="Cumbie R."/>
            <person name="Clancy C.J."/>
            <person name="Dupont C.L."/>
        </authorList>
    </citation>
    <scope>NUCLEOTIDE SEQUENCE [LARGE SCALE GENOMIC DNA]</scope>
    <source>
        <strain evidence="2 3">GL24</strain>
    </source>
</reference>
<name>A0A9P6XQT6_9FUNG</name>
<feature type="compositionally biased region" description="Polar residues" evidence="1">
    <location>
        <begin position="1"/>
        <end position="19"/>
    </location>
</feature>
<keyword evidence="3" id="KW-1185">Reference proteome</keyword>
<feature type="region of interest" description="Disordered" evidence="1">
    <location>
        <begin position="1"/>
        <end position="32"/>
    </location>
</feature>
<gene>
    <name evidence="2" type="ORF">G6F50_017150</name>
</gene>
<protein>
    <submittedName>
        <fullName evidence="2">Uncharacterized protein</fullName>
    </submittedName>
</protein>